<reference evidence="2 4" key="1">
    <citation type="journal article" date="2014" name="BMC Genomics">
        <title>Genome sequence of Anopheles sinensis provides insight into genetics basis of mosquito competence for malaria parasites.</title>
        <authorList>
            <person name="Zhou D."/>
            <person name="Zhang D."/>
            <person name="Ding G."/>
            <person name="Shi L."/>
            <person name="Hou Q."/>
            <person name="Ye Y."/>
            <person name="Xu Y."/>
            <person name="Zhou H."/>
            <person name="Xiong C."/>
            <person name="Li S."/>
            <person name="Yu J."/>
            <person name="Hong S."/>
            <person name="Yu X."/>
            <person name="Zou P."/>
            <person name="Chen C."/>
            <person name="Chang X."/>
            <person name="Wang W."/>
            <person name="Lv Y."/>
            <person name="Sun Y."/>
            <person name="Ma L."/>
            <person name="Shen B."/>
            <person name="Zhu C."/>
        </authorList>
    </citation>
    <scope>NUCLEOTIDE SEQUENCE [LARGE SCALE GENOMIC DNA]</scope>
</reference>
<dbReference type="EMBL" id="KE525332">
    <property type="protein sequence ID" value="KFB47703.1"/>
    <property type="molecule type" value="Genomic_DNA"/>
</dbReference>
<dbReference type="Proteomes" id="UP000030765">
    <property type="component" value="Unassembled WGS sequence"/>
</dbReference>
<evidence type="ECO:0000313" key="3">
    <source>
        <dbReference type="EnsemblMetazoa" id="ASIC015752-PA"/>
    </source>
</evidence>
<keyword evidence="4" id="KW-1185">Reference proteome</keyword>
<dbReference type="EMBL" id="ATLV01022474">
    <property type="status" value="NOT_ANNOTATED_CDS"/>
    <property type="molecule type" value="Genomic_DNA"/>
</dbReference>
<feature type="compositionally biased region" description="Basic and acidic residues" evidence="1">
    <location>
        <begin position="33"/>
        <end position="43"/>
    </location>
</feature>
<gene>
    <name evidence="2" type="ORF">ZHAS_00015752</name>
</gene>
<feature type="region of interest" description="Disordered" evidence="1">
    <location>
        <begin position="1"/>
        <end position="55"/>
    </location>
</feature>
<name>A0A084WBV9_ANOSI</name>
<evidence type="ECO:0000313" key="2">
    <source>
        <dbReference type="EMBL" id="KFB47703.1"/>
    </source>
</evidence>
<keyword evidence="2" id="KW-0238">DNA-binding</keyword>
<proteinExistence type="predicted"/>
<sequence>MPGLWPKTGAFGGQRTGRHARRVGGTETTSRLISHEKSGETHTDTNAGGGYTRRTEIGLPKINSNRRHSHSLAENPYGRAENDTIISLFPSNRSSF</sequence>
<organism evidence="2">
    <name type="scientific">Anopheles sinensis</name>
    <name type="common">Mosquito</name>
    <dbReference type="NCBI Taxonomy" id="74873"/>
    <lineage>
        <taxon>Eukaryota</taxon>
        <taxon>Metazoa</taxon>
        <taxon>Ecdysozoa</taxon>
        <taxon>Arthropoda</taxon>
        <taxon>Hexapoda</taxon>
        <taxon>Insecta</taxon>
        <taxon>Pterygota</taxon>
        <taxon>Neoptera</taxon>
        <taxon>Endopterygota</taxon>
        <taxon>Diptera</taxon>
        <taxon>Nematocera</taxon>
        <taxon>Culicoidea</taxon>
        <taxon>Culicidae</taxon>
        <taxon>Anophelinae</taxon>
        <taxon>Anopheles</taxon>
    </lineage>
</organism>
<dbReference type="EnsemblMetazoa" id="ASIC015752-RA">
    <property type="protein sequence ID" value="ASIC015752-PA"/>
    <property type="gene ID" value="ASIC015752"/>
</dbReference>
<dbReference type="AlphaFoldDB" id="A0A084WBV9"/>
<evidence type="ECO:0000313" key="4">
    <source>
        <dbReference type="Proteomes" id="UP000030765"/>
    </source>
</evidence>
<reference evidence="3" key="2">
    <citation type="submission" date="2020-05" db="UniProtKB">
        <authorList>
            <consortium name="EnsemblMetazoa"/>
        </authorList>
    </citation>
    <scope>IDENTIFICATION</scope>
</reference>
<evidence type="ECO:0000256" key="1">
    <source>
        <dbReference type="SAM" id="MobiDB-lite"/>
    </source>
</evidence>
<protein>
    <submittedName>
        <fullName evidence="2 3">DNA uptake protein and related DNA-binding protein</fullName>
    </submittedName>
</protein>
<dbReference type="GO" id="GO:0003677">
    <property type="term" value="F:DNA binding"/>
    <property type="evidence" value="ECO:0007669"/>
    <property type="project" value="UniProtKB-KW"/>
</dbReference>
<accession>A0A084WBV9</accession>
<dbReference type="VEuPathDB" id="VectorBase:ASIC015752"/>